<keyword evidence="2" id="KW-1185">Reference proteome</keyword>
<dbReference type="EMBL" id="JAODUP010000022">
    <property type="protein sequence ID" value="KAK2167935.1"/>
    <property type="molecule type" value="Genomic_DNA"/>
</dbReference>
<feature type="non-terminal residue" evidence="1">
    <location>
        <position position="1"/>
    </location>
</feature>
<protein>
    <submittedName>
        <fullName evidence="1">Uncharacterized protein</fullName>
    </submittedName>
</protein>
<evidence type="ECO:0000313" key="1">
    <source>
        <dbReference type="EMBL" id="KAK2167935.1"/>
    </source>
</evidence>
<dbReference type="AlphaFoldDB" id="A0AAD9NFB7"/>
<organism evidence="1 2">
    <name type="scientific">Paralvinella palmiformis</name>
    <dbReference type="NCBI Taxonomy" id="53620"/>
    <lineage>
        <taxon>Eukaryota</taxon>
        <taxon>Metazoa</taxon>
        <taxon>Spiralia</taxon>
        <taxon>Lophotrochozoa</taxon>
        <taxon>Annelida</taxon>
        <taxon>Polychaeta</taxon>
        <taxon>Sedentaria</taxon>
        <taxon>Canalipalpata</taxon>
        <taxon>Terebellida</taxon>
        <taxon>Terebelliformia</taxon>
        <taxon>Alvinellidae</taxon>
        <taxon>Paralvinella</taxon>
    </lineage>
</organism>
<evidence type="ECO:0000313" key="2">
    <source>
        <dbReference type="Proteomes" id="UP001208570"/>
    </source>
</evidence>
<name>A0AAD9NFB7_9ANNE</name>
<dbReference type="Proteomes" id="UP001208570">
    <property type="component" value="Unassembled WGS sequence"/>
</dbReference>
<comment type="caution">
    <text evidence="1">The sequence shown here is derived from an EMBL/GenBank/DDBJ whole genome shotgun (WGS) entry which is preliminary data.</text>
</comment>
<sequence>DQVLTNNVLTFLATALRGTCLEVGDLKKRTQQDICLVKETSVPSCSEIALKNNAFGDIKSDKLSGTWFAVYQLKGLLTLNS</sequence>
<accession>A0AAD9NFB7</accession>
<feature type="non-terminal residue" evidence="1">
    <location>
        <position position="81"/>
    </location>
</feature>
<proteinExistence type="predicted"/>
<gene>
    <name evidence="1" type="ORF">LSH36_22g08004</name>
</gene>
<reference evidence="1" key="1">
    <citation type="journal article" date="2023" name="Mol. Biol. Evol.">
        <title>Third-Generation Sequencing Reveals the Adaptive Role of the Epigenome in Three Deep-Sea Polychaetes.</title>
        <authorList>
            <person name="Perez M."/>
            <person name="Aroh O."/>
            <person name="Sun Y."/>
            <person name="Lan Y."/>
            <person name="Juniper S.K."/>
            <person name="Young C.R."/>
            <person name="Angers B."/>
            <person name="Qian P.Y."/>
        </authorList>
    </citation>
    <scope>NUCLEOTIDE SEQUENCE</scope>
    <source>
        <strain evidence="1">P08H-3</strain>
    </source>
</reference>